<dbReference type="CDD" id="cd04762">
    <property type="entry name" value="HTH_MerR-trunc"/>
    <property type="match status" value="1"/>
</dbReference>
<dbReference type="InterPro" id="IPR010093">
    <property type="entry name" value="SinI_DNA-bd"/>
</dbReference>
<keyword evidence="3" id="KW-1185">Reference proteome</keyword>
<dbReference type="Proteomes" id="UP001440984">
    <property type="component" value="Unassembled WGS sequence"/>
</dbReference>
<organism evidence="2 3">
    <name type="scientific">Amycolatopsis melonis</name>
    <dbReference type="NCBI Taxonomy" id="3156488"/>
    <lineage>
        <taxon>Bacteria</taxon>
        <taxon>Bacillati</taxon>
        <taxon>Actinomycetota</taxon>
        <taxon>Actinomycetes</taxon>
        <taxon>Pseudonocardiales</taxon>
        <taxon>Pseudonocardiaceae</taxon>
        <taxon>Amycolatopsis</taxon>
    </lineage>
</organism>
<dbReference type="InterPro" id="IPR009061">
    <property type="entry name" value="DNA-bd_dom_put_sf"/>
</dbReference>
<dbReference type="InterPro" id="IPR041657">
    <property type="entry name" value="HTH_17"/>
</dbReference>
<evidence type="ECO:0000259" key="1">
    <source>
        <dbReference type="Pfam" id="PF12728"/>
    </source>
</evidence>
<sequence>MTATMGGRLLTPGEVAALFRVDPKTVTRWATAGRIGSIRTPGGHRRFRESEVNELLAELTTDASEPARGA</sequence>
<proteinExistence type="predicted"/>
<accession>A0ABV0LLK0</accession>
<dbReference type="EMBL" id="JBDZYD010000011">
    <property type="protein sequence ID" value="MEQ0563176.1"/>
    <property type="molecule type" value="Genomic_DNA"/>
</dbReference>
<protein>
    <submittedName>
        <fullName evidence="2">BldC family transcriptional regulator</fullName>
    </submittedName>
</protein>
<dbReference type="NCBIfam" id="NF033787">
    <property type="entry name" value="HTH_BldC"/>
    <property type="match status" value="1"/>
</dbReference>
<dbReference type="SUPFAM" id="SSF46955">
    <property type="entry name" value="Putative DNA-binding domain"/>
    <property type="match status" value="1"/>
</dbReference>
<dbReference type="Pfam" id="PF12728">
    <property type="entry name" value="HTH_17"/>
    <property type="match status" value="1"/>
</dbReference>
<evidence type="ECO:0000313" key="2">
    <source>
        <dbReference type="EMBL" id="MEQ0563176.1"/>
    </source>
</evidence>
<dbReference type="NCBIfam" id="TIGR01764">
    <property type="entry name" value="excise"/>
    <property type="match status" value="1"/>
</dbReference>
<comment type="caution">
    <text evidence="2">The sequence shown here is derived from an EMBL/GenBank/DDBJ whole genome shotgun (WGS) entry which is preliminary data.</text>
</comment>
<dbReference type="RefSeq" id="WP_348954238.1">
    <property type="nucleotide sequence ID" value="NZ_JBDZYD010000011.1"/>
</dbReference>
<gene>
    <name evidence="2" type="ORF">ABJI51_29215</name>
</gene>
<reference evidence="2 3" key="1">
    <citation type="submission" date="2024-05" db="EMBL/GenBank/DDBJ databases">
        <authorList>
            <person name="Zhao H."/>
            <person name="Xu Y."/>
            <person name="Lin S."/>
            <person name="Spain J.C."/>
            <person name="Zhou N.-Y."/>
        </authorList>
    </citation>
    <scope>NUCLEOTIDE SEQUENCE [LARGE SCALE GENOMIC DNA]</scope>
    <source>
        <strain evidence="2 3">NEAU-NG30</strain>
    </source>
</reference>
<dbReference type="Gene3D" id="1.10.1660.10">
    <property type="match status" value="1"/>
</dbReference>
<dbReference type="InterPro" id="IPR048048">
    <property type="entry name" value="BldC-like"/>
</dbReference>
<name>A0ABV0LLK0_9PSEU</name>
<feature type="domain" description="Helix-turn-helix" evidence="1">
    <location>
        <begin position="9"/>
        <end position="58"/>
    </location>
</feature>
<evidence type="ECO:0000313" key="3">
    <source>
        <dbReference type="Proteomes" id="UP001440984"/>
    </source>
</evidence>